<dbReference type="Proteomes" id="UP001219605">
    <property type="component" value="Chromosome"/>
</dbReference>
<evidence type="ECO:0000256" key="1">
    <source>
        <dbReference type="ARBA" id="ARBA00001946"/>
    </source>
</evidence>
<protein>
    <submittedName>
        <fullName evidence="6">NUDIX hydrolase</fullName>
    </submittedName>
</protein>
<dbReference type="EMBL" id="CP118615">
    <property type="protein sequence ID" value="WDZ87355.1"/>
    <property type="molecule type" value="Genomic_DNA"/>
</dbReference>
<dbReference type="CDD" id="cd03424">
    <property type="entry name" value="NUDIX_ADPRase_Nudt5_UGPPase_Nudt14"/>
    <property type="match status" value="1"/>
</dbReference>
<evidence type="ECO:0000313" key="6">
    <source>
        <dbReference type="EMBL" id="WDZ87355.1"/>
    </source>
</evidence>
<keyword evidence="3 4" id="KW-0378">Hydrolase</keyword>
<evidence type="ECO:0000313" key="7">
    <source>
        <dbReference type="Proteomes" id="UP001219605"/>
    </source>
</evidence>
<dbReference type="RefSeq" id="WP_275034287.1">
    <property type="nucleotide sequence ID" value="NZ_CP118615.1"/>
</dbReference>
<comment type="similarity">
    <text evidence="2 4">Belongs to the Nudix hydrolase family.</text>
</comment>
<proteinExistence type="inferred from homology"/>
<evidence type="ECO:0000259" key="5">
    <source>
        <dbReference type="PROSITE" id="PS51462"/>
    </source>
</evidence>
<organism evidence="6 7">
    <name type="scientific">Micromonospora cathayae</name>
    <dbReference type="NCBI Taxonomy" id="3028804"/>
    <lineage>
        <taxon>Bacteria</taxon>
        <taxon>Bacillati</taxon>
        <taxon>Actinomycetota</taxon>
        <taxon>Actinomycetes</taxon>
        <taxon>Micromonosporales</taxon>
        <taxon>Micromonosporaceae</taxon>
        <taxon>Micromonospora</taxon>
    </lineage>
</organism>
<evidence type="ECO:0000256" key="2">
    <source>
        <dbReference type="ARBA" id="ARBA00005582"/>
    </source>
</evidence>
<dbReference type="InterPro" id="IPR020084">
    <property type="entry name" value="NUDIX_hydrolase_CS"/>
</dbReference>
<reference evidence="6 7" key="1">
    <citation type="submission" date="2023-02" db="EMBL/GenBank/DDBJ databases">
        <authorList>
            <person name="Mo P."/>
        </authorList>
    </citation>
    <scope>NUCLEOTIDE SEQUENCE [LARGE SCALE GENOMIC DNA]</scope>
    <source>
        <strain evidence="6 7">HUAS 3</strain>
    </source>
</reference>
<evidence type="ECO:0000256" key="3">
    <source>
        <dbReference type="ARBA" id="ARBA00022801"/>
    </source>
</evidence>
<accession>A0ABY7ZWH4</accession>
<keyword evidence="7" id="KW-1185">Reference proteome</keyword>
<gene>
    <name evidence="6" type="ORF">PVK37_13545</name>
</gene>
<dbReference type="InterPro" id="IPR015797">
    <property type="entry name" value="NUDIX_hydrolase-like_dom_sf"/>
</dbReference>
<dbReference type="InterPro" id="IPR020476">
    <property type="entry name" value="Nudix_hydrolase"/>
</dbReference>
<dbReference type="PRINTS" id="PR00502">
    <property type="entry name" value="NUDIXFAMILY"/>
</dbReference>
<feature type="domain" description="Nudix hydrolase" evidence="5">
    <location>
        <begin position="47"/>
        <end position="175"/>
    </location>
</feature>
<dbReference type="SUPFAM" id="SSF55811">
    <property type="entry name" value="Nudix"/>
    <property type="match status" value="1"/>
</dbReference>
<dbReference type="PROSITE" id="PS00893">
    <property type="entry name" value="NUDIX_BOX"/>
    <property type="match status" value="1"/>
</dbReference>
<dbReference type="PANTHER" id="PTHR43046:SF14">
    <property type="entry name" value="MUTT_NUDIX FAMILY PROTEIN"/>
    <property type="match status" value="1"/>
</dbReference>
<dbReference type="GO" id="GO:0016787">
    <property type="term" value="F:hydrolase activity"/>
    <property type="evidence" value="ECO:0007669"/>
    <property type="project" value="UniProtKB-KW"/>
</dbReference>
<name>A0ABY7ZWH4_9ACTN</name>
<dbReference type="Pfam" id="PF00293">
    <property type="entry name" value="NUDIX"/>
    <property type="match status" value="1"/>
</dbReference>
<dbReference type="InterPro" id="IPR000086">
    <property type="entry name" value="NUDIX_hydrolase_dom"/>
</dbReference>
<dbReference type="PROSITE" id="PS51462">
    <property type="entry name" value="NUDIX"/>
    <property type="match status" value="1"/>
</dbReference>
<dbReference type="PANTHER" id="PTHR43046">
    <property type="entry name" value="GDP-MANNOSE MANNOSYL HYDROLASE"/>
    <property type="match status" value="1"/>
</dbReference>
<evidence type="ECO:0000256" key="4">
    <source>
        <dbReference type="RuleBase" id="RU003476"/>
    </source>
</evidence>
<comment type="cofactor">
    <cofactor evidence="1">
        <name>Mg(2+)</name>
        <dbReference type="ChEBI" id="CHEBI:18420"/>
    </cofactor>
</comment>
<dbReference type="Gene3D" id="3.90.79.10">
    <property type="entry name" value="Nucleoside Triphosphate Pyrophosphohydrolase"/>
    <property type="match status" value="1"/>
</dbReference>
<sequence length="190" mass="20957">MRDPAVSEPEPWATYGEQSIYDNEWVKLGLVEVQPPGLDRFEHHVVRLGHVAIIALVDERERVLMLRRYRFIPGRVAWELPGGMVEPGEDPAEAACREAEEETGWRPRVVQHVVTFQPMIGMVDSPHDVFIGWDATRVGAPSDPEEAGPVEWIPLSEMPGLMARGELAGAGTLVAVLHLMAGLSQPPSPS</sequence>